<keyword evidence="1" id="KW-0812">Transmembrane</keyword>
<evidence type="ECO:0000313" key="3">
    <source>
        <dbReference type="EMBL" id="QMO39356.1"/>
    </source>
</evidence>
<dbReference type="Pfam" id="PF14163">
    <property type="entry name" value="SieB"/>
    <property type="match status" value="1"/>
</dbReference>
<evidence type="ECO:0000313" key="5">
    <source>
        <dbReference type="Proteomes" id="UP000514754"/>
    </source>
</evidence>
<evidence type="ECO:0000313" key="4">
    <source>
        <dbReference type="Proteomes" id="UP000430081"/>
    </source>
</evidence>
<organism evidence="2 4">
    <name type="scientific">Escherichia coli</name>
    <dbReference type="NCBI Taxonomy" id="562"/>
    <lineage>
        <taxon>Bacteria</taxon>
        <taxon>Pseudomonadati</taxon>
        <taxon>Pseudomonadota</taxon>
        <taxon>Gammaproteobacteria</taxon>
        <taxon>Enterobacterales</taxon>
        <taxon>Enterobacteriaceae</taxon>
        <taxon>Escherichia</taxon>
    </lineage>
</organism>
<reference evidence="3 5" key="2">
    <citation type="submission" date="2020-06" db="EMBL/GenBank/DDBJ databases">
        <title>REHAB project genomes.</title>
        <authorList>
            <person name="Shaw L.P."/>
        </authorList>
    </citation>
    <scope>NUCLEOTIDE SEQUENCE [LARGE SCALE GENOMIC DNA]</scope>
    <source>
        <strain evidence="3 5">RHB10-C12</strain>
    </source>
</reference>
<gene>
    <name evidence="2" type="ORF">GQM13_05955</name>
    <name evidence="3" type="ORF">HVW43_03165</name>
</gene>
<evidence type="ECO:0000256" key="1">
    <source>
        <dbReference type="SAM" id="Phobius"/>
    </source>
</evidence>
<evidence type="ECO:0000313" key="2">
    <source>
        <dbReference type="EMBL" id="MWL02991.1"/>
    </source>
</evidence>
<feature type="transmembrane region" description="Helical" evidence="1">
    <location>
        <begin position="20"/>
        <end position="38"/>
    </location>
</feature>
<proteinExistence type="predicted"/>
<dbReference type="AlphaFoldDB" id="A0A6D0DBZ4"/>
<name>A0A6D0DBZ4_ECOLX</name>
<dbReference type="RefSeq" id="WP_050483990.1">
    <property type="nucleotide sequence ID" value="NZ_AP027423.1"/>
</dbReference>
<dbReference type="EMBL" id="CP057906">
    <property type="protein sequence ID" value="QMO39356.1"/>
    <property type="molecule type" value="Genomic_DNA"/>
</dbReference>
<dbReference type="EMBL" id="WTMQ01000001">
    <property type="protein sequence ID" value="MWL02991.1"/>
    <property type="molecule type" value="Genomic_DNA"/>
</dbReference>
<feature type="transmembrane region" description="Helical" evidence="1">
    <location>
        <begin position="50"/>
        <end position="72"/>
    </location>
</feature>
<keyword evidence="1" id="KW-1133">Transmembrane helix</keyword>
<reference evidence="2 4" key="1">
    <citation type="submission" date="2019-12" db="EMBL/GenBank/DDBJ databases">
        <title>Enteriobacteria Tanzani isolates_10432.</title>
        <authorList>
            <person name="Subbiah M."/>
            <person name="Call D."/>
        </authorList>
    </citation>
    <scope>NUCLEOTIDE SEQUENCE [LARGE SCALE GENOMIC DNA]</scope>
    <source>
        <strain evidence="2 4">10432wG7</strain>
    </source>
</reference>
<protein>
    <submittedName>
        <fullName evidence="3">Super-infection exclusion protein B</fullName>
    </submittedName>
</protein>
<accession>A0A6D0DBZ4</accession>
<sequence length="177" mass="20606">MPDVFGLLSKLFSNEPLERLMYMLIIFVLILLFMPDSVPEYVQDKISIPYIYPVFVFAFSFVLAINLQRLALFLRKIWRSHRNNTREQKIISHINAVIDSLTAGQKKILITALSRNYPVIHAVRNDSDIKKLVSANILLPMEGQLLPDENPYCVLHINDIFWRALMLRWNAYSGEIE</sequence>
<dbReference type="InterPro" id="IPR025982">
    <property type="entry name" value="SieB"/>
</dbReference>
<keyword evidence="1" id="KW-0472">Membrane</keyword>
<dbReference type="Proteomes" id="UP000430081">
    <property type="component" value="Unassembled WGS sequence"/>
</dbReference>
<dbReference type="Proteomes" id="UP000514754">
    <property type="component" value="Chromosome"/>
</dbReference>